<dbReference type="KEGG" id="kge:TQ33_1221"/>
<dbReference type="AlphaFoldDB" id="A0A0F6TQI8"/>
<evidence type="ECO:0000313" key="1">
    <source>
        <dbReference type="EMBL" id="AKE52179.1"/>
    </source>
</evidence>
<dbReference type="STRING" id="914150.TQ33_1221"/>
<dbReference type="GO" id="GO:0016740">
    <property type="term" value="F:transferase activity"/>
    <property type="evidence" value="ECO:0007669"/>
    <property type="project" value="UniProtKB-KW"/>
</dbReference>
<name>A0A0F6TQI8_9GAMM</name>
<dbReference type="OrthoDB" id="9814727at2"/>
<gene>
    <name evidence="1" type="ORF">TQ33_1221</name>
</gene>
<keyword evidence="1" id="KW-0808">Transferase</keyword>
<dbReference type="InterPro" id="IPR021969">
    <property type="entry name" value="DUF3579"/>
</dbReference>
<reference evidence="1 2" key="1">
    <citation type="submission" date="2015-02" db="EMBL/GenBank/DDBJ databases">
        <title>Complete genome sequence of Kangiella geojedonensis strain YCS-5T.</title>
        <authorList>
            <person name="Kim K.M."/>
        </authorList>
    </citation>
    <scope>NUCLEOTIDE SEQUENCE [LARGE SCALE GENOMIC DNA]</scope>
    <source>
        <strain evidence="1 2">YCS-5</strain>
    </source>
</reference>
<dbReference type="EMBL" id="CP010975">
    <property type="protein sequence ID" value="AKE52179.1"/>
    <property type="molecule type" value="Genomic_DNA"/>
</dbReference>
<organism evidence="1 2">
    <name type="scientific">Kangiella geojedonensis</name>
    <dbReference type="NCBI Taxonomy" id="914150"/>
    <lineage>
        <taxon>Bacteria</taxon>
        <taxon>Pseudomonadati</taxon>
        <taxon>Pseudomonadota</taxon>
        <taxon>Gammaproteobacteria</taxon>
        <taxon>Kangiellales</taxon>
        <taxon>Kangiellaceae</taxon>
        <taxon>Kangiella</taxon>
    </lineage>
</organism>
<sequence length="96" mass="11008">MSDEQTETRTIILGITESGKKFRPSDWAERMCGNLCTFRNRRIIYSPLLRPAIHEGVKSVIMSNQLSIQHPKLYKELLEFAKTNKLVVKEEGITTA</sequence>
<dbReference type="Pfam" id="PF12112">
    <property type="entry name" value="DUF3579"/>
    <property type="match status" value="1"/>
</dbReference>
<evidence type="ECO:0000313" key="2">
    <source>
        <dbReference type="Proteomes" id="UP000034071"/>
    </source>
</evidence>
<proteinExistence type="predicted"/>
<keyword evidence="2" id="KW-1185">Reference proteome</keyword>
<dbReference type="RefSeq" id="WP_046561279.1">
    <property type="nucleotide sequence ID" value="NZ_CP010975.1"/>
</dbReference>
<accession>A0A0F6TQI8</accession>
<dbReference type="Proteomes" id="UP000034071">
    <property type="component" value="Chromosome"/>
</dbReference>
<dbReference type="Gene3D" id="3.30.70.2340">
    <property type="entry name" value="Uncharacterised protein PF12112 family, DUF3579"/>
    <property type="match status" value="1"/>
</dbReference>
<dbReference type="HOGENOM" id="CLU_154671_1_0_6"/>
<protein>
    <submittedName>
        <fullName evidence="1">Acetyltransferase</fullName>
    </submittedName>
</protein>